<dbReference type="Gene3D" id="3.40.50.300">
    <property type="entry name" value="P-loop containing nucleotide triphosphate hydrolases"/>
    <property type="match status" value="2"/>
</dbReference>
<dbReference type="SMART" id="SM00382">
    <property type="entry name" value="AAA"/>
    <property type="match status" value="1"/>
</dbReference>
<keyword evidence="6" id="KW-1185">Reference proteome</keyword>
<dbReference type="InterPro" id="IPR013611">
    <property type="entry name" value="Transp-assoc_OB_typ2"/>
</dbReference>
<dbReference type="Proteomes" id="UP001460679">
    <property type="component" value="Chromosome"/>
</dbReference>
<dbReference type="SUPFAM" id="SSF50331">
    <property type="entry name" value="MOP-like"/>
    <property type="match status" value="1"/>
</dbReference>
<evidence type="ECO:0000313" key="5">
    <source>
        <dbReference type="EMBL" id="WXL28187.1"/>
    </source>
</evidence>
<keyword evidence="1" id="KW-0813">Transport</keyword>
<dbReference type="RefSeq" id="WP_205498301.1">
    <property type="nucleotide sequence ID" value="NZ_CP148066.1"/>
</dbReference>
<organism evidence="5 6">
    <name type="scientific">[Mycoplasma] gypis</name>
    <dbReference type="NCBI Taxonomy" id="92404"/>
    <lineage>
        <taxon>Bacteria</taxon>
        <taxon>Bacillati</taxon>
        <taxon>Mycoplasmatota</taxon>
        <taxon>Mycoplasmoidales</taxon>
        <taxon>Metamycoplasmataceae</taxon>
        <taxon>Metamycoplasma</taxon>
    </lineage>
</organism>
<name>A0ABZ2RMH6_9BACT</name>
<dbReference type="PROSITE" id="PS50893">
    <property type="entry name" value="ABC_TRANSPORTER_2"/>
    <property type="match status" value="1"/>
</dbReference>
<accession>A0ABZ2RMH6</accession>
<dbReference type="PANTHER" id="PTHR42781">
    <property type="entry name" value="SPERMIDINE/PUTRESCINE IMPORT ATP-BINDING PROTEIN POTA"/>
    <property type="match status" value="1"/>
</dbReference>
<keyword evidence="2" id="KW-0547">Nucleotide-binding</keyword>
<gene>
    <name evidence="5" type="ORF">WG616_02335</name>
</gene>
<dbReference type="InterPro" id="IPR017871">
    <property type="entry name" value="ABC_transporter-like_CS"/>
</dbReference>
<sequence length="454" mass="52673">MNNTENTKKDKKNFPVIELVDVTKEYDQRIVLDNVNLKINRGEFISLLGPSGSGKTTILRIIAGFEWTTRGELKFDGKDIKDLSPHKRNVSTIFQDYALFPHLNVENNIKYGLRLKRKPKDNVNPAVFKKLEVLKQKWKAYADSQMKKLDNQMIEYKKELQKEKISSKKRKKLQSWIDDSDFNYSYWENYVDLKTESYEKNHTTRKITAKEMDEEVQEMIKLVGLEGNASKPINSLSGGMRQRVALARSLIIDPEILLLDEPLSALDAKIREKMQILLRSIQQKLGLTFIFVTHDRDEALQLSDRIAVIRNGQVEQFTTPVELYDYPVNKWVANFIGDSNFFEATYVQKRMVSFMGKNFMTIHKEFEPGQKLDALIRPEDINISRNKSTAKLTGVVSKIVYKGSYYFIDVEVDGRIVFVETTNKYEPGTTVYLTWDVDAIHLMKKDPKENPNEE</sequence>
<evidence type="ECO:0000259" key="4">
    <source>
        <dbReference type="PROSITE" id="PS50893"/>
    </source>
</evidence>
<dbReference type="InterPro" id="IPR050093">
    <property type="entry name" value="ABC_SmlMolc_Importer"/>
</dbReference>
<dbReference type="InterPro" id="IPR027417">
    <property type="entry name" value="P-loop_NTPase"/>
</dbReference>
<reference evidence="5" key="1">
    <citation type="submission" date="2024-03" db="EMBL/GenBank/DDBJ databases">
        <title>Complete genome sequence of Mycoplasma gypis type strain B1/T1.</title>
        <authorList>
            <person name="Spergser J."/>
        </authorList>
    </citation>
    <scope>NUCLEOTIDE SEQUENCE [LARGE SCALE GENOMIC DNA]</scope>
    <source>
        <strain evidence="5">B1/T1</strain>
    </source>
</reference>
<dbReference type="InterPro" id="IPR003593">
    <property type="entry name" value="AAA+_ATPase"/>
</dbReference>
<dbReference type="PANTHER" id="PTHR42781:SF4">
    <property type="entry name" value="SPERMIDINE_PUTRESCINE IMPORT ATP-BINDING PROTEIN POTA"/>
    <property type="match status" value="1"/>
</dbReference>
<dbReference type="Pfam" id="PF00005">
    <property type="entry name" value="ABC_tran"/>
    <property type="match status" value="1"/>
</dbReference>
<dbReference type="InterPro" id="IPR008995">
    <property type="entry name" value="Mo/tungstate-bd_C_term_dom"/>
</dbReference>
<dbReference type="SUPFAM" id="SSF52540">
    <property type="entry name" value="P-loop containing nucleoside triphosphate hydrolases"/>
    <property type="match status" value="1"/>
</dbReference>
<dbReference type="Gene3D" id="2.40.50.100">
    <property type="match status" value="1"/>
</dbReference>
<proteinExistence type="predicted"/>
<evidence type="ECO:0000256" key="3">
    <source>
        <dbReference type="ARBA" id="ARBA00022840"/>
    </source>
</evidence>
<keyword evidence="3 5" id="KW-0067">ATP-binding</keyword>
<evidence type="ECO:0000256" key="1">
    <source>
        <dbReference type="ARBA" id="ARBA00022448"/>
    </source>
</evidence>
<feature type="domain" description="ABC transporter" evidence="4">
    <location>
        <begin position="17"/>
        <end position="336"/>
    </location>
</feature>
<protein>
    <submittedName>
        <fullName evidence="5">ABC transporter ATP-binding protein</fullName>
    </submittedName>
</protein>
<evidence type="ECO:0000256" key="2">
    <source>
        <dbReference type="ARBA" id="ARBA00022741"/>
    </source>
</evidence>
<dbReference type="Pfam" id="PF08402">
    <property type="entry name" value="TOBE_2"/>
    <property type="match status" value="1"/>
</dbReference>
<evidence type="ECO:0000313" key="6">
    <source>
        <dbReference type="Proteomes" id="UP001460679"/>
    </source>
</evidence>
<dbReference type="EMBL" id="CP148066">
    <property type="protein sequence ID" value="WXL28187.1"/>
    <property type="molecule type" value="Genomic_DNA"/>
</dbReference>
<dbReference type="InterPro" id="IPR003439">
    <property type="entry name" value="ABC_transporter-like_ATP-bd"/>
</dbReference>
<dbReference type="GO" id="GO:0005524">
    <property type="term" value="F:ATP binding"/>
    <property type="evidence" value="ECO:0007669"/>
    <property type="project" value="UniProtKB-KW"/>
</dbReference>
<dbReference type="PROSITE" id="PS00211">
    <property type="entry name" value="ABC_TRANSPORTER_1"/>
    <property type="match status" value="1"/>
</dbReference>